<organism evidence="1">
    <name type="scientific">uncultured Cytophagales bacterium</name>
    <dbReference type="NCBI Taxonomy" id="158755"/>
    <lineage>
        <taxon>Bacteria</taxon>
        <taxon>Pseudomonadati</taxon>
        <taxon>Bacteroidota</taxon>
        <taxon>Sphingobacteriia</taxon>
        <taxon>Sphingobacteriales</taxon>
        <taxon>environmental samples</taxon>
    </lineage>
</organism>
<reference evidence="1" key="1">
    <citation type="submission" date="2020-02" db="EMBL/GenBank/DDBJ databases">
        <authorList>
            <person name="Meier V. D."/>
        </authorList>
    </citation>
    <scope>NUCLEOTIDE SEQUENCE</scope>
    <source>
        <strain evidence="1">AVDCRST_MAG56</strain>
    </source>
</reference>
<sequence>VQAVRRRLWEKIAPQALPQLDVNLS</sequence>
<evidence type="ECO:0000313" key="1">
    <source>
        <dbReference type="EMBL" id="CAA9223607.1"/>
    </source>
</evidence>
<dbReference type="EMBL" id="CADCTQ010000054">
    <property type="protein sequence ID" value="CAA9223607.1"/>
    <property type="molecule type" value="Genomic_DNA"/>
</dbReference>
<protein>
    <submittedName>
        <fullName evidence="1">Uncharacterized protein</fullName>
    </submittedName>
</protein>
<name>A0A6J4HHV0_9SPHI</name>
<accession>A0A6J4HHV0</accession>
<dbReference type="AlphaFoldDB" id="A0A6J4HHV0"/>
<gene>
    <name evidence="1" type="ORF">AVDCRST_MAG56-552</name>
</gene>
<feature type="non-terminal residue" evidence="1">
    <location>
        <position position="1"/>
    </location>
</feature>
<proteinExistence type="predicted"/>